<dbReference type="InterPro" id="IPR015046">
    <property type="entry name" value="LciA_Immunity-like"/>
</dbReference>
<organism evidence="2 3">
    <name type="scientific">Companilactobacillus paralimentarius DSM 13238 = JCM 10415</name>
    <dbReference type="NCBI Taxonomy" id="1122151"/>
    <lineage>
        <taxon>Bacteria</taxon>
        <taxon>Bacillati</taxon>
        <taxon>Bacillota</taxon>
        <taxon>Bacilli</taxon>
        <taxon>Lactobacillales</taxon>
        <taxon>Lactobacillaceae</taxon>
        <taxon>Companilactobacillus</taxon>
    </lineage>
</organism>
<dbReference type="SUPFAM" id="SSF109797">
    <property type="entry name" value="Bacteriocin immunity protein-like"/>
    <property type="match status" value="1"/>
</dbReference>
<keyword evidence="3" id="KW-1185">Reference proteome</keyword>
<dbReference type="GeneID" id="96668502"/>
<protein>
    <submittedName>
        <fullName evidence="2">Uncharacterized protein</fullName>
    </submittedName>
</protein>
<sequence length="104" mass="12077">MEHNEEVTVLMDQLSRTYADPKVKADYYLAKLILKCAKVLDKTGDVNLVSAGYSTNINSYVFYLRTQKKSLPKSAVDLYYSCKKNKGKYDPSELDIYFSMMRFY</sequence>
<gene>
    <name evidence="2" type="ORF">FD33_GL000508</name>
</gene>
<reference evidence="2 3" key="1">
    <citation type="journal article" date="2015" name="Genome Announc.">
        <title>Expanding the biotechnology potential of lactobacilli through comparative genomics of 213 strains and associated genera.</title>
        <authorList>
            <person name="Sun Z."/>
            <person name="Harris H.M."/>
            <person name="McCann A."/>
            <person name="Guo C."/>
            <person name="Argimon S."/>
            <person name="Zhang W."/>
            <person name="Yang X."/>
            <person name="Jeffery I.B."/>
            <person name="Cooney J.C."/>
            <person name="Kagawa T.F."/>
            <person name="Liu W."/>
            <person name="Song Y."/>
            <person name="Salvetti E."/>
            <person name="Wrobel A."/>
            <person name="Rasinkangas P."/>
            <person name="Parkhill J."/>
            <person name="Rea M.C."/>
            <person name="O'Sullivan O."/>
            <person name="Ritari J."/>
            <person name="Douillard F.P."/>
            <person name="Paul Ross R."/>
            <person name="Yang R."/>
            <person name="Briner A.E."/>
            <person name="Felis G.E."/>
            <person name="de Vos W.M."/>
            <person name="Barrangou R."/>
            <person name="Klaenhammer T.R."/>
            <person name="Caufield P.W."/>
            <person name="Cui Y."/>
            <person name="Zhang H."/>
            <person name="O'Toole P.W."/>
        </authorList>
    </citation>
    <scope>NUCLEOTIDE SEQUENCE [LARGE SCALE GENOMIC DNA]</scope>
    <source>
        <strain evidence="2 3">DSM 13238</strain>
    </source>
</reference>
<keyword evidence="1" id="KW-0079">Bacteriocin immunity</keyword>
<dbReference type="Gene3D" id="1.20.1440.50">
    <property type="entry name" value="Ta0600-like"/>
    <property type="match status" value="1"/>
</dbReference>
<dbReference type="OrthoDB" id="2295351at2"/>
<dbReference type="Proteomes" id="UP000051908">
    <property type="component" value="Unassembled WGS sequence"/>
</dbReference>
<evidence type="ECO:0000313" key="2">
    <source>
        <dbReference type="EMBL" id="KRL29824.1"/>
    </source>
</evidence>
<accession>A0A0R1PBD4</accession>
<dbReference type="InterPro" id="IPR023130">
    <property type="entry name" value="Ta0600-like_sf"/>
</dbReference>
<name>A0A0R1PBD4_9LACO</name>
<dbReference type="GO" id="GO:0030153">
    <property type="term" value="P:bacteriocin immunity"/>
    <property type="evidence" value="ECO:0007669"/>
    <property type="project" value="UniProtKB-KW"/>
</dbReference>
<dbReference type="AlphaFoldDB" id="A0A0R1PBD4"/>
<dbReference type="Pfam" id="PF08951">
    <property type="entry name" value="EntA_Immun"/>
    <property type="match status" value="1"/>
</dbReference>
<dbReference type="RefSeq" id="WP_025085711.1">
    <property type="nucleotide sequence ID" value="NZ_AZES01000107.1"/>
</dbReference>
<dbReference type="PATRIC" id="fig|1122151.5.peg.529"/>
<evidence type="ECO:0000313" key="3">
    <source>
        <dbReference type="Proteomes" id="UP000051908"/>
    </source>
</evidence>
<dbReference type="EMBL" id="AZES01000107">
    <property type="protein sequence ID" value="KRL29824.1"/>
    <property type="molecule type" value="Genomic_DNA"/>
</dbReference>
<comment type="caution">
    <text evidence="2">The sequence shown here is derived from an EMBL/GenBank/DDBJ whole genome shotgun (WGS) entry which is preliminary data.</text>
</comment>
<evidence type="ECO:0000256" key="1">
    <source>
        <dbReference type="ARBA" id="ARBA00023025"/>
    </source>
</evidence>
<proteinExistence type="predicted"/>